<dbReference type="EMBL" id="JALNTZ010000004">
    <property type="protein sequence ID" value="KAJ3656131.1"/>
    <property type="molecule type" value="Genomic_DNA"/>
</dbReference>
<gene>
    <name evidence="1" type="ORF">Zmor_015229</name>
</gene>
<dbReference type="AlphaFoldDB" id="A0AA38IJ21"/>
<protein>
    <submittedName>
        <fullName evidence="1">Uncharacterized protein</fullName>
    </submittedName>
</protein>
<organism evidence="1 2">
    <name type="scientific">Zophobas morio</name>
    <dbReference type="NCBI Taxonomy" id="2755281"/>
    <lineage>
        <taxon>Eukaryota</taxon>
        <taxon>Metazoa</taxon>
        <taxon>Ecdysozoa</taxon>
        <taxon>Arthropoda</taxon>
        <taxon>Hexapoda</taxon>
        <taxon>Insecta</taxon>
        <taxon>Pterygota</taxon>
        <taxon>Neoptera</taxon>
        <taxon>Endopterygota</taxon>
        <taxon>Coleoptera</taxon>
        <taxon>Polyphaga</taxon>
        <taxon>Cucujiformia</taxon>
        <taxon>Tenebrionidae</taxon>
        <taxon>Zophobas</taxon>
    </lineage>
</organism>
<reference evidence="1" key="1">
    <citation type="journal article" date="2023" name="G3 (Bethesda)">
        <title>Whole genome assemblies of Zophobas morio and Tenebrio molitor.</title>
        <authorList>
            <person name="Kaur S."/>
            <person name="Stinson S.A."/>
            <person name="diCenzo G.C."/>
        </authorList>
    </citation>
    <scope>NUCLEOTIDE SEQUENCE</scope>
    <source>
        <strain evidence="1">QUZm001</strain>
    </source>
</reference>
<name>A0AA38IJ21_9CUCU</name>
<sequence>MADLPLVSIVQRIETHDKSIQHRYGYAHKTGFYKGKLSCCKHSKINYETNLRIPKRHRGNRGGIIVGCSRRQYSFSVASQQKMSLYADARKTCLPINWQKNVRGGNASKIFE</sequence>
<accession>A0AA38IJ21</accession>
<evidence type="ECO:0000313" key="2">
    <source>
        <dbReference type="Proteomes" id="UP001168821"/>
    </source>
</evidence>
<proteinExistence type="predicted"/>
<dbReference type="Proteomes" id="UP001168821">
    <property type="component" value="Unassembled WGS sequence"/>
</dbReference>
<keyword evidence="2" id="KW-1185">Reference proteome</keyword>
<evidence type="ECO:0000313" key="1">
    <source>
        <dbReference type="EMBL" id="KAJ3656131.1"/>
    </source>
</evidence>
<comment type="caution">
    <text evidence="1">The sequence shown here is derived from an EMBL/GenBank/DDBJ whole genome shotgun (WGS) entry which is preliminary data.</text>
</comment>